<proteinExistence type="predicted"/>
<name>A0ACC8EP16_9PEZI</name>
<dbReference type="Proteomes" id="UP000250078">
    <property type="component" value="Unassembled WGS sequence"/>
</dbReference>
<organism evidence="1 2">
    <name type="scientific">Cenococcum geophilum 1.58</name>
    <dbReference type="NCBI Taxonomy" id="794803"/>
    <lineage>
        <taxon>Eukaryota</taxon>
        <taxon>Fungi</taxon>
        <taxon>Dikarya</taxon>
        <taxon>Ascomycota</taxon>
        <taxon>Pezizomycotina</taxon>
        <taxon>Dothideomycetes</taxon>
        <taxon>Pleosporomycetidae</taxon>
        <taxon>Gloniales</taxon>
        <taxon>Gloniaceae</taxon>
        <taxon>Cenococcum</taxon>
    </lineage>
</organism>
<dbReference type="EMBL" id="KV748254">
    <property type="protein sequence ID" value="OCK87856.1"/>
    <property type="molecule type" value="Genomic_DNA"/>
</dbReference>
<accession>A0ACC8EP16</accession>
<evidence type="ECO:0000313" key="1">
    <source>
        <dbReference type="EMBL" id="OCK87856.1"/>
    </source>
</evidence>
<protein>
    <submittedName>
        <fullName evidence="1">Uncharacterized protein</fullName>
    </submittedName>
</protein>
<reference evidence="1 2" key="1">
    <citation type="journal article" date="2016" name="Nat. Commun.">
        <title>Ectomycorrhizal ecology is imprinted in the genome of the dominant symbiotic fungus Cenococcum geophilum.</title>
        <authorList>
            <consortium name="DOE Joint Genome Institute"/>
            <person name="Peter M."/>
            <person name="Kohler A."/>
            <person name="Ohm R.A."/>
            <person name="Kuo A."/>
            <person name="Krutzmann J."/>
            <person name="Morin E."/>
            <person name="Arend M."/>
            <person name="Barry K.W."/>
            <person name="Binder M."/>
            <person name="Choi C."/>
            <person name="Clum A."/>
            <person name="Copeland A."/>
            <person name="Grisel N."/>
            <person name="Haridas S."/>
            <person name="Kipfer T."/>
            <person name="LaButti K."/>
            <person name="Lindquist E."/>
            <person name="Lipzen A."/>
            <person name="Maire R."/>
            <person name="Meier B."/>
            <person name="Mihaltcheva S."/>
            <person name="Molinier V."/>
            <person name="Murat C."/>
            <person name="Poggeler S."/>
            <person name="Quandt C.A."/>
            <person name="Sperisen C."/>
            <person name="Tritt A."/>
            <person name="Tisserant E."/>
            <person name="Crous P.W."/>
            <person name="Henrissat B."/>
            <person name="Nehls U."/>
            <person name="Egli S."/>
            <person name="Spatafora J.W."/>
            <person name="Grigoriev I.V."/>
            <person name="Martin F.M."/>
        </authorList>
    </citation>
    <scope>NUCLEOTIDE SEQUENCE [LARGE SCALE GENOMIC DNA]</scope>
    <source>
        <strain evidence="1 2">1.58</strain>
    </source>
</reference>
<gene>
    <name evidence="1" type="ORF">K441DRAFT_682357</name>
</gene>
<evidence type="ECO:0000313" key="2">
    <source>
        <dbReference type="Proteomes" id="UP000250078"/>
    </source>
</evidence>
<keyword evidence="2" id="KW-1185">Reference proteome</keyword>
<sequence length="1589" mass="177539">METEIRNNDGLDFGSSAFMSYNSVPLPLSQAATRYPDMDIPLPQPEDAVDLGSLQFMTDDQSYPDPAQQSHITDYYSGLIEDEAISTDSTTRSSLPLPVMPTSQSSFQTMPDTQQSYLPPSLDPLLPIHQSDYSLPSDHDYVPNESFDVNDMPNSGTWSSQFSSTMVVDDPIPAITPPYSSLYANPHTVGTAKRPLSNNSPELPAPKRQFLTDTHNPGHYVPVELDSVTSNSIWNADRRVESSQSSHQSEGLPGTPMLLEPRTTCLVRQEEIGLDEDAADVCAIWFSKKYSVLPSDQDIEALSHLTKASTTAVKHWFGQMLKQGLAGHDSAYKSQSTLACSQMSLEKQQTSNETTEEIPQHSTEENTSEQRARGSHRCTEGQARRRSGKKSCTPTINPEMLQRDESKIFQCTRKCGKRYGRKCDWKRNEEEGYPSKHWLCSLCQSQGERAKPCYRRYHFTQHFNNIHPTLSAADYETASLVETETTFPRKCGFCPKRFVNRQERIDHIADHFKKGKCMLDWNDSDESDDFNDDDDSDDSPADDNGEGSDSRSSGDKQNPENNPGSGECDDSEGNDQSGPSAGSGTNSRNSPATTLWRTSFIPNNVDKDQVSETQGNVEPPQSTSSQSPTTYNNQSDRGWCILESPPITPLFSDINSLHDPDNRPISPGSQWNKTQLDDSSMKGEDSATDRGQTEKECDIRPPGPILVTMAAWPAHSSIASDLLYDHLPGIDPRKKRRYSQNAQSDPVPRITCKISRPGPHISNIFRLERESNLSTGEVVEATSNTLSSPYIDSGDPSCRHNPLNSGYATYPPTLASALAPASAQPTLASAFTPTQMMLDFPATEALVIPNASGKLFFCTYEAEKGDEKRFGTKSDWKKHEKSFHETGKEYRCPDPSCSWTSRCKNDYYRHSERHGSLNALPAFKMMRKLSQKTAFRCGFNHCKMVSCSWNEHCNHVADHLEVVQASSDQESTGAKDFLACLAFLGKHHYPRAFTNTGGPALAASGFNLLQDSMQSIWSRSLLTSLRLLGTGGFSLVDEVLVRGTNLKICRKTLKKRDSSAFDDLIQEVEVLQQLRHPHIIRFLGTYSRGDSLSIFLSPVAEVTLSVWLDKHAVDIPSYGRDDMTKMFGCLASSVRYLHEKRPLIKHMDIKPQNILVMEGKYEFPNLVLSDFGISEISKESLSNAGSGPMTRRYCAPEVASSVSRGIEADIYSLGCVFLEIALVIHRHAGRGYREFQSEFREGKCYYNDLPRVYWWIDFLRGQDTNPNGGYILQTVKSMLNPKPTGRPDAAAVSAIFTPGPCCVAWPTGTKSFPGPLEEISSLADVLLEKSDINLQKELDLLEGANLHQHHDCLQSAIHWFQLCSTQHPACNDMGNHSSLLPTRLLDVQQTRHDESPGRLIFTTELPSNVDYVTLSYVWGNADQLMLTTNNVHTMLQSLPKESLPQAVADAISVTRRLGVRYLWVDSLCVIQDSQEDRHRECDGMAEVYRNAVLTIVNNSNDPLIAHSDDHSMIDWLSPGFAWDTRAWTLQERLLSKRVLHLTDKQMYWECNELKASETFPHGLPPLLWESVHCHSKQPLLQERHPAGLI</sequence>